<evidence type="ECO:0000256" key="5">
    <source>
        <dbReference type="ARBA" id="ARBA00022801"/>
    </source>
</evidence>
<dbReference type="PANTHER" id="PTHR10061">
    <property type="entry name" value="S-FORMYLGLUTATHIONE HYDROLASE"/>
    <property type="match status" value="1"/>
</dbReference>
<feature type="active site" description="Charge relay system" evidence="6">
    <location>
        <position position="233"/>
    </location>
</feature>
<dbReference type="EC" id="3.1.2.12" evidence="2 7"/>
<comment type="similarity">
    <text evidence="1 7">Belongs to the esterase D family.</text>
</comment>
<accession>A0A0D2LDM7</accession>
<comment type="subcellular location">
    <subcellularLocation>
        <location evidence="7">Cytoplasm</location>
    </subcellularLocation>
</comment>
<evidence type="ECO:0000313" key="8">
    <source>
        <dbReference type="EMBL" id="KIZ04814.1"/>
    </source>
</evidence>
<organism evidence="8 9">
    <name type="scientific">Monoraphidium neglectum</name>
    <dbReference type="NCBI Taxonomy" id="145388"/>
    <lineage>
        <taxon>Eukaryota</taxon>
        <taxon>Viridiplantae</taxon>
        <taxon>Chlorophyta</taxon>
        <taxon>core chlorophytes</taxon>
        <taxon>Chlorophyceae</taxon>
        <taxon>CS clade</taxon>
        <taxon>Sphaeropleales</taxon>
        <taxon>Selenastraceae</taxon>
        <taxon>Monoraphidium</taxon>
    </lineage>
</organism>
<protein>
    <recommendedName>
        <fullName evidence="3 7">S-formylglutathione hydrolase</fullName>
        <ecNumber evidence="2 7">3.1.2.12</ecNumber>
    </recommendedName>
</protein>
<keyword evidence="7" id="KW-0963">Cytoplasm</keyword>
<comment type="catalytic activity">
    <reaction evidence="7">
        <text>S-formylglutathione + H2O = formate + glutathione + H(+)</text>
        <dbReference type="Rhea" id="RHEA:14961"/>
        <dbReference type="ChEBI" id="CHEBI:15377"/>
        <dbReference type="ChEBI" id="CHEBI:15378"/>
        <dbReference type="ChEBI" id="CHEBI:15740"/>
        <dbReference type="ChEBI" id="CHEBI:57688"/>
        <dbReference type="ChEBI" id="CHEBI:57925"/>
        <dbReference type="EC" id="3.1.2.12"/>
    </reaction>
</comment>
<evidence type="ECO:0000256" key="6">
    <source>
        <dbReference type="PIRSR" id="PIRSR614186-1"/>
    </source>
</evidence>
<evidence type="ECO:0000313" key="9">
    <source>
        <dbReference type="Proteomes" id="UP000054498"/>
    </source>
</evidence>
<dbReference type="NCBIfam" id="TIGR02821">
    <property type="entry name" value="fghA_ester_D"/>
    <property type="match status" value="1"/>
</dbReference>
<evidence type="ECO:0000256" key="1">
    <source>
        <dbReference type="ARBA" id="ARBA00005622"/>
    </source>
</evidence>
<dbReference type="GO" id="GO:0005829">
    <property type="term" value="C:cytosol"/>
    <property type="evidence" value="ECO:0007669"/>
    <property type="project" value="TreeGrafter"/>
</dbReference>
<evidence type="ECO:0000256" key="3">
    <source>
        <dbReference type="ARBA" id="ARBA00016774"/>
    </source>
</evidence>
<evidence type="ECO:0000256" key="4">
    <source>
        <dbReference type="ARBA" id="ARBA00022487"/>
    </source>
</evidence>
<dbReference type="EMBL" id="KK100603">
    <property type="protein sequence ID" value="KIZ04814.1"/>
    <property type="molecule type" value="Genomic_DNA"/>
</dbReference>
<proteinExistence type="inferred from homology"/>
<dbReference type="RefSeq" id="XP_013903833.1">
    <property type="nucleotide sequence ID" value="XM_014048379.1"/>
</dbReference>
<dbReference type="InterPro" id="IPR029058">
    <property type="entry name" value="AB_hydrolase_fold"/>
</dbReference>
<dbReference type="FunFam" id="3.40.50.1820:FF:000002">
    <property type="entry name" value="S-formylglutathione hydrolase"/>
    <property type="match status" value="1"/>
</dbReference>
<dbReference type="Proteomes" id="UP000054498">
    <property type="component" value="Unassembled WGS sequence"/>
</dbReference>
<dbReference type="GO" id="GO:0018738">
    <property type="term" value="F:S-formylglutathione hydrolase activity"/>
    <property type="evidence" value="ECO:0007669"/>
    <property type="project" value="UniProtKB-EC"/>
</dbReference>
<dbReference type="Gene3D" id="3.40.50.1820">
    <property type="entry name" value="alpha/beta hydrolase"/>
    <property type="match status" value="1"/>
</dbReference>
<dbReference type="OrthoDB" id="420518at2759"/>
<dbReference type="InterPro" id="IPR000801">
    <property type="entry name" value="Esterase-like"/>
</dbReference>
<evidence type="ECO:0000256" key="7">
    <source>
        <dbReference type="RuleBase" id="RU363068"/>
    </source>
</evidence>
<feature type="active site" description="Charge relay system" evidence="6">
    <location>
        <position position="122"/>
    </location>
</feature>
<keyword evidence="9" id="KW-1185">Reference proteome</keyword>
<keyword evidence="5 7" id="KW-0378">Hydrolase</keyword>
<gene>
    <name evidence="8" type="ORF">MNEG_3151</name>
</gene>
<dbReference type="GO" id="GO:0046294">
    <property type="term" value="P:formaldehyde catabolic process"/>
    <property type="evidence" value="ECO:0007669"/>
    <property type="project" value="InterPro"/>
</dbReference>
<dbReference type="InterPro" id="IPR014186">
    <property type="entry name" value="S-formylglutathione_hydrol"/>
</dbReference>
<sequence length="255" mass="27562">MNFTVYFPPAAEAADAKLPVLFYLSGLTCTDENVIQKSGAQRACAAKGIAFVAPDTSPRGLGVEGEAESWDFGVGAGFYINATVDKWKNWRMYDYITKELPELLAAHFPTLDTSNTAIMGHSMGGHGALTIALKNPGAFKSVSALAPICNPVNVPWGQKAFAGYLGDSDKEAWKQHDASELLASYTGPKFPLLVDTGTSDPFLTRELRPEALEAAAEKAGFPITSRLQDGYDHSYFFIASFIEDHIEHHAKALLG</sequence>
<feature type="active site" description="Charge relay system" evidence="6">
    <location>
        <position position="200"/>
    </location>
</feature>
<dbReference type="PANTHER" id="PTHR10061:SF0">
    <property type="entry name" value="S-FORMYLGLUTATHIONE HYDROLASE"/>
    <property type="match status" value="1"/>
</dbReference>
<dbReference type="SUPFAM" id="SSF53474">
    <property type="entry name" value="alpha/beta-Hydrolases"/>
    <property type="match status" value="1"/>
</dbReference>
<dbReference type="GO" id="GO:0052689">
    <property type="term" value="F:carboxylic ester hydrolase activity"/>
    <property type="evidence" value="ECO:0007669"/>
    <property type="project" value="UniProtKB-KW"/>
</dbReference>
<name>A0A0D2LDM7_9CHLO</name>
<dbReference type="KEGG" id="mng:MNEG_3151"/>
<reference evidence="8 9" key="1">
    <citation type="journal article" date="2013" name="BMC Genomics">
        <title>Reconstruction of the lipid metabolism for the microalga Monoraphidium neglectum from its genome sequence reveals characteristics suitable for biofuel production.</title>
        <authorList>
            <person name="Bogen C."/>
            <person name="Al-Dilaimi A."/>
            <person name="Albersmeier A."/>
            <person name="Wichmann J."/>
            <person name="Grundmann M."/>
            <person name="Rupp O."/>
            <person name="Lauersen K.J."/>
            <person name="Blifernez-Klassen O."/>
            <person name="Kalinowski J."/>
            <person name="Goesmann A."/>
            <person name="Mussgnug J.H."/>
            <person name="Kruse O."/>
        </authorList>
    </citation>
    <scope>NUCLEOTIDE SEQUENCE [LARGE SCALE GENOMIC DNA]</scope>
    <source>
        <strain evidence="8 9">SAG 48.87</strain>
    </source>
</reference>
<evidence type="ECO:0000256" key="2">
    <source>
        <dbReference type="ARBA" id="ARBA00012479"/>
    </source>
</evidence>
<keyword evidence="4 7" id="KW-0719">Serine esterase</keyword>
<dbReference type="AlphaFoldDB" id="A0A0D2LDM7"/>
<dbReference type="STRING" id="145388.A0A0D2LDM7"/>
<dbReference type="Pfam" id="PF00756">
    <property type="entry name" value="Esterase"/>
    <property type="match status" value="1"/>
</dbReference>
<dbReference type="GeneID" id="25736029"/>
<comment type="function">
    <text evidence="7">Serine hydrolase involved in the detoxification of formaldehyde.</text>
</comment>